<comment type="caution">
    <text evidence="1">The sequence shown here is derived from an EMBL/GenBank/DDBJ whole genome shotgun (WGS) entry which is preliminary data.</text>
</comment>
<name>A0A7W9UMR9_9NOCA</name>
<organism evidence="1 2">
    <name type="scientific">Nocardia transvalensis</name>
    <dbReference type="NCBI Taxonomy" id="37333"/>
    <lineage>
        <taxon>Bacteria</taxon>
        <taxon>Bacillati</taxon>
        <taxon>Actinomycetota</taxon>
        <taxon>Actinomycetes</taxon>
        <taxon>Mycobacteriales</taxon>
        <taxon>Nocardiaceae</taxon>
        <taxon>Nocardia</taxon>
    </lineage>
</organism>
<evidence type="ECO:0000313" key="1">
    <source>
        <dbReference type="EMBL" id="MBB5918918.1"/>
    </source>
</evidence>
<dbReference type="AlphaFoldDB" id="A0A7W9UMR9"/>
<gene>
    <name evidence="1" type="ORF">BJY24_007830</name>
</gene>
<reference evidence="1 2" key="1">
    <citation type="submission" date="2020-08" db="EMBL/GenBank/DDBJ databases">
        <title>Sequencing the genomes of 1000 actinobacteria strains.</title>
        <authorList>
            <person name="Klenk H.-P."/>
        </authorList>
    </citation>
    <scope>NUCLEOTIDE SEQUENCE [LARGE SCALE GENOMIC DNA]</scope>
    <source>
        <strain evidence="1 2">DSM 43582</strain>
    </source>
</reference>
<keyword evidence="2" id="KW-1185">Reference proteome</keyword>
<dbReference type="RefSeq" id="WP_040751629.1">
    <property type="nucleotide sequence ID" value="NZ_JACHIT010000002.1"/>
</dbReference>
<proteinExistence type="predicted"/>
<evidence type="ECO:0000313" key="2">
    <source>
        <dbReference type="Proteomes" id="UP000540412"/>
    </source>
</evidence>
<dbReference type="Proteomes" id="UP000540412">
    <property type="component" value="Unassembled WGS sequence"/>
</dbReference>
<protein>
    <submittedName>
        <fullName evidence="1">Uncharacterized protein</fullName>
    </submittedName>
</protein>
<sequence>MAARDPIPPTNVRLVSADGEEIPLELDYVGVDDDGIHVWNALVPDSFVPAASLVLRVSVWPAKTAIQFGLSVQGGGA</sequence>
<dbReference type="EMBL" id="JACHIT010000002">
    <property type="protein sequence ID" value="MBB5918918.1"/>
    <property type="molecule type" value="Genomic_DNA"/>
</dbReference>
<accession>A0A7W9UMR9</accession>